<dbReference type="InterPro" id="IPR001123">
    <property type="entry name" value="LeuE-type"/>
</dbReference>
<proteinExistence type="predicted"/>
<keyword evidence="8" id="KW-1185">Reference proteome</keyword>
<keyword evidence="5 6" id="KW-0472">Membrane</keyword>
<evidence type="ECO:0000256" key="5">
    <source>
        <dbReference type="ARBA" id="ARBA00023136"/>
    </source>
</evidence>
<protein>
    <submittedName>
        <fullName evidence="7">Lysine transporter LysE</fullName>
    </submittedName>
</protein>
<keyword evidence="3 6" id="KW-0812">Transmembrane</keyword>
<evidence type="ECO:0000313" key="7">
    <source>
        <dbReference type="EMBL" id="RXJ63507.1"/>
    </source>
</evidence>
<dbReference type="PIRSF" id="PIRSF006324">
    <property type="entry name" value="LeuE"/>
    <property type="match status" value="1"/>
</dbReference>
<dbReference type="EMBL" id="PDKO01000003">
    <property type="protein sequence ID" value="RXJ63507.1"/>
    <property type="molecule type" value="Genomic_DNA"/>
</dbReference>
<feature type="transmembrane region" description="Helical" evidence="6">
    <location>
        <begin position="61"/>
        <end position="82"/>
    </location>
</feature>
<feature type="transmembrane region" description="Helical" evidence="6">
    <location>
        <begin position="88"/>
        <end position="109"/>
    </location>
</feature>
<evidence type="ECO:0000313" key="8">
    <source>
        <dbReference type="Proteomes" id="UP000290191"/>
    </source>
</evidence>
<keyword evidence="4 6" id="KW-1133">Transmembrane helix</keyword>
<evidence type="ECO:0000256" key="2">
    <source>
        <dbReference type="ARBA" id="ARBA00022475"/>
    </source>
</evidence>
<evidence type="ECO:0000256" key="6">
    <source>
        <dbReference type="SAM" id="Phobius"/>
    </source>
</evidence>
<feature type="transmembrane region" description="Helical" evidence="6">
    <location>
        <begin position="172"/>
        <end position="192"/>
    </location>
</feature>
<dbReference type="GO" id="GO:0005886">
    <property type="term" value="C:plasma membrane"/>
    <property type="evidence" value="ECO:0007669"/>
    <property type="project" value="UniProtKB-SubCell"/>
</dbReference>
<name>A0A4Q0Y0H3_9BACT</name>
<dbReference type="AlphaFoldDB" id="A0A4Q0Y0H3"/>
<gene>
    <name evidence="7" type="ORF">CRV06_04775</name>
</gene>
<dbReference type="PANTHER" id="PTHR30086">
    <property type="entry name" value="ARGININE EXPORTER PROTEIN ARGO"/>
    <property type="match status" value="1"/>
</dbReference>
<feature type="transmembrane region" description="Helical" evidence="6">
    <location>
        <begin position="140"/>
        <end position="160"/>
    </location>
</feature>
<sequence length="227" mass="26047">MAVFLKNLNKQFQIKYIKRKIMNTNLYLAYLSISFFTIISPGAAILLAINNGLYYDLRAVFLSSLANILGLFILSAIAMIGISSILLISGNFLIVMKIIGAFYLIYLGIKQILNKKTKFILENDTLNNYYNKFNVFKKGFLIAITNPKPILFFSAIFPLFLDKHKDIETQFFIMTFSFMTISLCSLMTYGFLSKTARKWFLKEEALKLFYRISGVLFVLMGIALLLF</sequence>
<dbReference type="Proteomes" id="UP000290191">
    <property type="component" value="Unassembled WGS sequence"/>
</dbReference>
<dbReference type="OrthoDB" id="9804822at2"/>
<feature type="transmembrane region" description="Helical" evidence="6">
    <location>
        <begin position="208"/>
        <end position="226"/>
    </location>
</feature>
<comment type="caution">
    <text evidence="7">The sequence shown here is derived from an EMBL/GenBank/DDBJ whole genome shotgun (WGS) entry which is preliminary data.</text>
</comment>
<comment type="subcellular location">
    <subcellularLocation>
        <location evidence="1">Cell membrane</location>
        <topology evidence="1">Multi-pass membrane protein</topology>
    </subcellularLocation>
</comment>
<evidence type="ECO:0000256" key="3">
    <source>
        <dbReference type="ARBA" id="ARBA00022692"/>
    </source>
</evidence>
<evidence type="ECO:0000256" key="1">
    <source>
        <dbReference type="ARBA" id="ARBA00004651"/>
    </source>
</evidence>
<evidence type="ECO:0000256" key="4">
    <source>
        <dbReference type="ARBA" id="ARBA00022989"/>
    </source>
</evidence>
<keyword evidence="2" id="KW-1003">Cell membrane</keyword>
<dbReference type="GO" id="GO:0015171">
    <property type="term" value="F:amino acid transmembrane transporter activity"/>
    <property type="evidence" value="ECO:0007669"/>
    <property type="project" value="TreeGrafter"/>
</dbReference>
<dbReference type="PANTHER" id="PTHR30086:SF20">
    <property type="entry name" value="ARGININE EXPORTER PROTEIN ARGO-RELATED"/>
    <property type="match status" value="1"/>
</dbReference>
<reference evidence="7 8" key="1">
    <citation type="submission" date="2017-10" db="EMBL/GenBank/DDBJ databases">
        <title>Genomics of the genus Arcobacter.</title>
        <authorList>
            <person name="Perez-Cataluna A."/>
            <person name="Figueras M.J."/>
        </authorList>
    </citation>
    <scope>NUCLEOTIDE SEQUENCE [LARGE SCALE GENOMIC DNA]</scope>
    <source>
        <strain evidence="7 8">DSM 24636</strain>
    </source>
</reference>
<accession>A0A4Q0Y0H3</accession>
<feature type="transmembrane region" description="Helical" evidence="6">
    <location>
        <begin position="27"/>
        <end position="49"/>
    </location>
</feature>
<organism evidence="7 8">
    <name type="scientific">Halarcobacter anaerophilus</name>
    <dbReference type="NCBI Taxonomy" id="877500"/>
    <lineage>
        <taxon>Bacteria</taxon>
        <taxon>Pseudomonadati</taxon>
        <taxon>Campylobacterota</taxon>
        <taxon>Epsilonproteobacteria</taxon>
        <taxon>Campylobacterales</taxon>
        <taxon>Arcobacteraceae</taxon>
        <taxon>Halarcobacter</taxon>
    </lineage>
</organism>
<dbReference type="Pfam" id="PF01810">
    <property type="entry name" value="LysE"/>
    <property type="match status" value="1"/>
</dbReference>